<keyword evidence="3" id="KW-1185">Reference proteome</keyword>
<reference evidence="2 3" key="1">
    <citation type="submission" date="2015-01" db="EMBL/GenBank/DDBJ databases">
        <title>The Genome Sequence of Cryptococcus gattii EJB2.</title>
        <authorList>
            <consortium name="The Broad Institute Genomics Platform"/>
            <person name="Cuomo C."/>
            <person name="Litvintseva A."/>
            <person name="Chen Y."/>
            <person name="Heitman J."/>
            <person name="Sun S."/>
            <person name="Springer D."/>
            <person name="Dromer F."/>
            <person name="Young S."/>
            <person name="Zeng Q."/>
            <person name="Gargeya S."/>
            <person name="Abouelleil A."/>
            <person name="Alvarado L."/>
            <person name="Chapman S.B."/>
            <person name="Gainer-Dewar J."/>
            <person name="Goldberg J."/>
            <person name="Griggs A."/>
            <person name="Gujja S."/>
            <person name="Hansen M."/>
            <person name="Howarth C."/>
            <person name="Imamovic A."/>
            <person name="Larimer J."/>
            <person name="Murphy C."/>
            <person name="Naylor J."/>
            <person name="Pearson M."/>
            <person name="Priest M."/>
            <person name="Roberts A."/>
            <person name="Saif S."/>
            <person name="Shea T."/>
            <person name="Sykes S."/>
            <person name="Wortman J."/>
            <person name="Nusbaum C."/>
            <person name="Birren B."/>
        </authorList>
    </citation>
    <scope>NUCLEOTIDE SEQUENCE [LARGE SCALE GENOMIC DNA]</scope>
    <source>
        <strain evidence="2 3">EJB2</strain>
    </source>
</reference>
<name>A0ABR5BY22_9TREE</name>
<evidence type="ECO:0000256" key="1">
    <source>
        <dbReference type="SAM" id="MobiDB-lite"/>
    </source>
</evidence>
<proteinExistence type="predicted"/>
<evidence type="ECO:0000313" key="2">
    <source>
        <dbReference type="EMBL" id="KIR80408.1"/>
    </source>
</evidence>
<feature type="region of interest" description="Disordered" evidence="1">
    <location>
        <begin position="1"/>
        <end position="30"/>
    </location>
</feature>
<accession>A0ABR5BY22</accession>
<dbReference type="EMBL" id="KN848631">
    <property type="protein sequence ID" value="KIR80408.1"/>
    <property type="molecule type" value="Genomic_DNA"/>
</dbReference>
<sequence>MISSQSEQRLLAAEIDTSETSAPSTPEPFASHLVKIPGINSRQEDADSPAVGADSRRLSTIGTLRYTSSFEQNSGPGGSARITGADPSAGSTTHGNIASRRAMRM</sequence>
<feature type="region of interest" description="Disordered" evidence="1">
    <location>
        <begin position="68"/>
        <end position="105"/>
    </location>
</feature>
<dbReference type="Proteomes" id="UP000054272">
    <property type="component" value="Unassembled WGS sequence"/>
</dbReference>
<evidence type="ECO:0000313" key="3">
    <source>
        <dbReference type="Proteomes" id="UP000054272"/>
    </source>
</evidence>
<feature type="non-terminal residue" evidence="2">
    <location>
        <position position="1"/>
    </location>
</feature>
<protein>
    <submittedName>
        <fullName evidence="2">Uncharacterized protein</fullName>
    </submittedName>
</protein>
<organism evidence="2 3">
    <name type="scientific">Cryptococcus gattii EJB2</name>
    <dbReference type="NCBI Taxonomy" id="1296103"/>
    <lineage>
        <taxon>Eukaryota</taxon>
        <taxon>Fungi</taxon>
        <taxon>Dikarya</taxon>
        <taxon>Basidiomycota</taxon>
        <taxon>Agaricomycotina</taxon>
        <taxon>Tremellomycetes</taxon>
        <taxon>Tremellales</taxon>
        <taxon>Cryptococcaceae</taxon>
        <taxon>Cryptococcus</taxon>
        <taxon>Cryptococcus gattii species complex</taxon>
    </lineage>
</organism>
<gene>
    <name evidence="2" type="ORF">I306_02384</name>
</gene>